<organism evidence="1 2">
    <name type="scientific">Rosistilla carotiformis</name>
    <dbReference type="NCBI Taxonomy" id="2528017"/>
    <lineage>
        <taxon>Bacteria</taxon>
        <taxon>Pseudomonadati</taxon>
        <taxon>Planctomycetota</taxon>
        <taxon>Planctomycetia</taxon>
        <taxon>Pirellulales</taxon>
        <taxon>Pirellulaceae</taxon>
        <taxon>Rosistilla</taxon>
    </lineage>
</organism>
<evidence type="ECO:0000313" key="2">
    <source>
        <dbReference type="Proteomes" id="UP000315082"/>
    </source>
</evidence>
<dbReference type="AlphaFoldDB" id="A0A518JMG5"/>
<evidence type="ECO:0000313" key="1">
    <source>
        <dbReference type="EMBL" id="QDV66731.1"/>
    </source>
</evidence>
<sequence>MSAMRSAPIAEAIDGTAARRESTGKVKRKTILQKMEICVFANRFVAVLGKPILVTIEFDEHASSRVYPTGTINR</sequence>
<keyword evidence="2" id="KW-1185">Reference proteome</keyword>
<dbReference type="EMBL" id="CP036348">
    <property type="protein sequence ID" value="QDV66731.1"/>
    <property type="molecule type" value="Genomic_DNA"/>
</dbReference>
<reference evidence="1 2" key="1">
    <citation type="submission" date="2019-02" db="EMBL/GenBank/DDBJ databases">
        <title>Deep-cultivation of Planctomycetes and their phenomic and genomic characterization uncovers novel biology.</title>
        <authorList>
            <person name="Wiegand S."/>
            <person name="Jogler M."/>
            <person name="Boedeker C."/>
            <person name="Pinto D."/>
            <person name="Vollmers J."/>
            <person name="Rivas-Marin E."/>
            <person name="Kohn T."/>
            <person name="Peeters S.H."/>
            <person name="Heuer A."/>
            <person name="Rast P."/>
            <person name="Oberbeckmann S."/>
            <person name="Bunk B."/>
            <person name="Jeske O."/>
            <person name="Meyerdierks A."/>
            <person name="Storesund J.E."/>
            <person name="Kallscheuer N."/>
            <person name="Luecker S."/>
            <person name="Lage O.M."/>
            <person name="Pohl T."/>
            <person name="Merkel B.J."/>
            <person name="Hornburger P."/>
            <person name="Mueller R.-W."/>
            <person name="Bruemmer F."/>
            <person name="Labrenz M."/>
            <person name="Spormann A.M."/>
            <person name="Op den Camp H."/>
            <person name="Overmann J."/>
            <person name="Amann R."/>
            <person name="Jetten M.S.M."/>
            <person name="Mascher T."/>
            <person name="Medema M.H."/>
            <person name="Devos D.P."/>
            <person name="Kaster A.-K."/>
            <person name="Ovreas L."/>
            <person name="Rohde M."/>
            <person name="Galperin M.Y."/>
            <person name="Jogler C."/>
        </authorList>
    </citation>
    <scope>NUCLEOTIDE SEQUENCE [LARGE SCALE GENOMIC DNA]</scope>
    <source>
        <strain evidence="1 2">Poly24</strain>
    </source>
</reference>
<dbReference type="Proteomes" id="UP000315082">
    <property type="component" value="Chromosome"/>
</dbReference>
<accession>A0A518JMG5</accession>
<proteinExistence type="predicted"/>
<name>A0A518JMG5_9BACT</name>
<protein>
    <submittedName>
        <fullName evidence="1">Uncharacterized protein</fullName>
    </submittedName>
</protein>
<gene>
    <name evidence="1" type="ORF">Poly24_04190</name>
</gene>
<dbReference type="KEGG" id="rcf:Poly24_04190"/>